<feature type="domain" description="Amine oxidase" evidence="7">
    <location>
        <begin position="72"/>
        <end position="581"/>
    </location>
</feature>
<dbReference type="PANTHER" id="PTHR46091">
    <property type="entry name" value="BLR7054 PROTEIN"/>
    <property type="match status" value="1"/>
</dbReference>
<evidence type="ECO:0000256" key="4">
    <source>
        <dbReference type="ARBA" id="ARBA00022827"/>
    </source>
</evidence>
<dbReference type="GO" id="GO:0016491">
    <property type="term" value="F:oxidoreductase activity"/>
    <property type="evidence" value="ECO:0007669"/>
    <property type="project" value="InterPro"/>
</dbReference>
<keyword evidence="5" id="KW-0521">NADP</keyword>
<reference evidence="8 9" key="1">
    <citation type="submission" date="2018-11" db="EMBL/GenBank/DDBJ databases">
        <authorList>
            <person name="Lopez-Roques C."/>
            <person name="Donnadieu C."/>
            <person name="Bouchez O."/>
            <person name="Klopp C."/>
            <person name="Cabau C."/>
            <person name="Zahm M."/>
        </authorList>
    </citation>
    <scope>NUCLEOTIDE SEQUENCE [LARGE SCALE GENOMIC DNA]</scope>
    <source>
        <strain evidence="8">RS831</strain>
        <tissue evidence="8">Whole body</tissue>
    </source>
</reference>
<evidence type="ECO:0000256" key="5">
    <source>
        <dbReference type="ARBA" id="ARBA00022857"/>
    </source>
</evidence>
<dbReference type="InterPro" id="IPR036188">
    <property type="entry name" value="FAD/NAD-bd_sf"/>
</dbReference>
<accession>A0A3S2M4K6</accession>
<evidence type="ECO:0000313" key="8">
    <source>
        <dbReference type="EMBL" id="RVE59945.1"/>
    </source>
</evidence>
<name>A0A3S2M4K6_ORYJA</name>
<keyword evidence="6" id="KW-0520">NAD</keyword>
<dbReference type="EMBL" id="CM012455">
    <property type="protein sequence ID" value="RVE59945.1"/>
    <property type="molecule type" value="Genomic_DNA"/>
</dbReference>
<keyword evidence="9" id="KW-1185">Reference proteome</keyword>
<sequence>MWLLIALLWLAVWAAGTYWYLFGKPSGFSLESVRPPGPREFDQKKRDKIIKQGFSANKVPENLDVIVIGSGIGGLTAAATLAKAGKKVLVLEQHDQAGGCCHTYIEKGFEFDVGLHYIGQVHENSLLRIAFDQISEGQLEFQELNPHFDTIVIGQGGDKREYTIVSGKTEMKSHLMKQFPDDTEAIETFFKIMKVSAKKTHYLATLKLIPQWLSLFLLKSGIANLVSPVFRLSGTCATDFVNNLTKNKDLQVLFSYFFYGVPPKDSSLLINALLFHHYKRGAYYPKGGASEIAFHIIRTIQNHGGDCLVRAPVSQILVDDKGAAYGVKVRRGPEEVEVRAPVVVSNCGVFTTFEKLLPPEIQVKQEIQDRLNMMKHGRGSLLVFSGFDGTEEELGLVSTNFWLYKDNDMDKSMDAFFAMSKDEAPDNIPMMFVTVPSAKDPEAKLRHPGKSCMTILTMVKYEWFEEWKDTTVRKRGDEYHDYKMRFAKNLFDWACTLFPKIKDKLVFQDVATPLTNTHYLGSQRGAMYSAEHNLERFYAEAVVKNRCNTPVKNLYISGQDVFSCGIAGALHGGLLCASTVLDHIVYIDLLLLKKKLKRRKAKELAQLAQKKLQ</sequence>
<keyword evidence="3" id="KW-0732">Signal</keyword>
<protein>
    <recommendedName>
        <fullName evidence="7">Amine oxidase domain-containing protein</fullName>
    </recommendedName>
</protein>
<organism evidence="8 9">
    <name type="scientific">Oryzias javanicus</name>
    <name type="common">Javanese ricefish</name>
    <name type="synonym">Aplocheilus javanicus</name>
    <dbReference type="NCBI Taxonomy" id="123683"/>
    <lineage>
        <taxon>Eukaryota</taxon>
        <taxon>Metazoa</taxon>
        <taxon>Chordata</taxon>
        <taxon>Craniata</taxon>
        <taxon>Vertebrata</taxon>
        <taxon>Euteleostomi</taxon>
        <taxon>Actinopterygii</taxon>
        <taxon>Neopterygii</taxon>
        <taxon>Teleostei</taxon>
        <taxon>Neoteleostei</taxon>
        <taxon>Acanthomorphata</taxon>
        <taxon>Ovalentaria</taxon>
        <taxon>Atherinomorphae</taxon>
        <taxon>Beloniformes</taxon>
        <taxon>Adrianichthyidae</taxon>
        <taxon>Oryziinae</taxon>
        <taxon>Oryzias</taxon>
    </lineage>
</organism>
<evidence type="ECO:0000256" key="1">
    <source>
        <dbReference type="ARBA" id="ARBA00005855"/>
    </source>
</evidence>
<dbReference type="InterPro" id="IPR052206">
    <property type="entry name" value="Retinol_saturase"/>
</dbReference>
<evidence type="ECO:0000256" key="6">
    <source>
        <dbReference type="ARBA" id="ARBA00023027"/>
    </source>
</evidence>
<dbReference type="InterPro" id="IPR002937">
    <property type="entry name" value="Amino_oxidase"/>
</dbReference>
<gene>
    <name evidence="8" type="ORF">OJAV_G00192710</name>
</gene>
<evidence type="ECO:0000259" key="7">
    <source>
        <dbReference type="Pfam" id="PF01593"/>
    </source>
</evidence>
<dbReference type="Gene3D" id="3.50.50.60">
    <property type="entry name" value="FAD/NAD(P)-binding domain"/>
    <property type="match status" value="2"/>
</dbReference>
<reference evidence="8 9" key="2">
    <citation type="submission" date="2019-01" db="EMBL/GenBank/DDBJ databases">
        <title>A chromosome length genome reference of the Java medaka (oryzias javanicus).</title>
        <authorList>
            <person name="Herpin A."/>
            <person name="Takehana Y."/>
            <person name="Naruse K."/>
            <person name="Ansai S."/>
            <person name="Kawaguchi M."/>
        </authorList>
    </citation>
    <scope>NUCLEOTIDE SEQUENCE [LARGE SCALE GENOMIC DNA]</scope>
    <source>
        <strain evidence="8">RS831</strain>
        <tissue evidence="8">Whole body</tissue>
    </source>
</reference>
<keyword evidence="4" id="KW-0274">FAD</keyword>
<dbReference type="Pfam" id="PF01593">
    <property type="entry name" value="Amino_oxidase"/>
    <property type="match status" value="1"/>
</dbReference>
<evidence type="ECO:0000313" key="9">
    <source>
        <dbReference type="Proteomes" id="UP000283210"/>
    </source>
</evidence>
<dbReference type="OrthoDB" id="38045at2759"/>
<dbReference type="Proteomes" id="UP000283210">
    <property type="component" value="Chromosome 19"/>
</dbReference>
<dbReference type="PANTHER" id="PTHR46091:SF2">
    <property type="entry name" value="AMINE OXIDASE DOMAIN-CONTAINING PROTEIN"/>
    <property type="match status" value="1"/>
</dbReference>
<keyword evidence="2" id="KW-0285">Flavoprotein</keyword>
<evidence type="ECO:0000256" key="3">
    <source>
        <dbReference type="ARBA" id="ARBA00022729"/>
    </source>
</evidence>
<dbReference type="SUPFAM" id="SSF51905">
    <property type="entry name" value="FAD/NAD(P)-binding domain"/>
    <property type="match status" value="1"/>
</dbReference>
<dbReference type="OMA" id="GPSFYCG"/>
<comment type="similarity">
    <text evidence="1">Belongs to the carotenoid/retinoid oxidoreductase family. CrtISO subfamily.</text>
</comment>
<evidence type="ECO:0000256" key="2">
    <source>
        <dbReference type="ARBA" id="ARBA00022630"/>
    </source>
</evidence>
<proteinExistence type="inferred from homology"/>
<dbReference type="AlphaFoldDB" id="A0A3S2M4K6"/>